<sequence>MKYNFDTTLDHRKNGSYRWDMPDMPDDVIGMGTADLDYECAPCVREALLPVAEENCYNYRQHPEEYYNAVIGWYQRNYHLDVKKEWLSNVPSTVGAVRMALGIYAKPGDAVIVQTPLFRPIHWAIEGAGCRLVSNALKPVNGHYEIDFEDFEAKIKQFHPAVYLLVNPHNPTGRFFTRAELERLVGICWEHGVTIVSDEVHGLILYEDHKHIPILAVNEKAQGISVQIVSLSKGYNIMSLPHAIVTIADSEMQKAWMRQITAYSFGYAVNSFAIAAVTSIMKGGADQWMQELTQYLERNLQEILDFIKENRLPLIPYKPEGSFLLWIDCRKAGIGTRKLDAFFMEKAHIHLDDGEGNFGPEGEGFIRINYAVTNKMLKEALRRIKKVFDEEL</sequence>
<evidence type="ECO:0000256" key="4">
    <source>
        <dbReference type="ARBA" id="ARBA00023239"/>
    </source>
</evidence>
<keyword evidence="4" id="KW-0456">Lyase</keyword>
<dbReference type="Gene3D" id="3.90.1150.10">
    <property type="entry name" value="Aspartate Aminotransferase, domain 1"/>
    <property type="match status" value="1"/>
</dbReference>
<evidence type="ECO:0000256" key="3">
    <source>
        <dbReference type="ARBA" id="ARBA00022898"/>
    </source>
</evidence>
<dbReference type="InterPro" id="IPR015421">
    <property type="entry name" value="PyrdxlP-dep_Trfase_major"/>
</dbReference>
<gene>
    <name evidence="7" type="ORF">WMQ36_11145</name>
</gene>
<dbReference type="RefSeq" id="WP_008723803.1">
    <property type="nucleotide sequence ID" value="NZ_JBBMFM010000034.1"/>
</dbReference>
<dbReference type="Pfam" id="PF00155">
    <property type="entry name" value="Aminotran_1_2"/>
    <property type="match status" value="1"/>
</dbReference>
<feature type="domain" description="Aminotransferase class I/classII large" evidence="6">
    <location>
        <begin position="27"/>
        <end position="384"/>
    </location>
</feature>
<dbReference type="InterPro" id="IPR004839">
    <property type="entry name" value="Aminotransferase_I/II_large"/>
</dbReference>
<comment type="similarity">
    <text evidence="5">Belongs to the class-II pyridoxal-phosphate-dependent aminotransferase family. MalY/PatB cystathionine beta-lyase subfamily.</text>
</comment>
<protein>
    <recommendedName>
        <fullName evidence="2">cysteine-S-conjugate beta-lyase</fullName>
        <ecNumber evidence="2">4.4.1.13</ecNumber>
    </recommendedName>
</protein>
<evidence type="ECO:0000256" key="1">
    <source>
        <dbReference type="ARBA" id="ARBA00001933"/>
    </source>
</evidence>
<reference evidence="7 8" key="1">
    <citation type="submission" date="2024-03" db="EMBL/GenBank/DDBJ databases">
        <title>Human intestinal bacterial collection.</title>
        <authorList>
            <person name="Pauvert C."/>
            <person name="Hitch T.C.A."/>
            <person name="Clavel T."/>
        </authorList>
    </citation>
    <scope>NUCLEOTIDE SEQUENCE [LARGE SCALE GENOMIC DNA]</scope>
    <source>
        <strain evidence="7 8">CLA-SR-H021</strain>
    </source>
</reference>
<comment type="cofactor">
    <cofactor evidence="1">
        <name>pyridoxal 5'-phosphate</name>
        <dbReference type="ChEBI" id="CHEBI:597326"/>
    </cofactor>
</comment>
<dbReference type="PANTHER" id="PTHR43525:SF1">
    <property type="entry name" value="PROTEIN MALY"/>
    <property type="match status" value="1"/>
</dbReference>
<keyword evidence="7" id="KW-0808">Transferase</keyword>
<evidence type="ECO:0000256" key="5">
    <source>
        <dbReference type="ARBA" id="ARBA00037974"/>
    </source>
</evidence>
<dbReference type="Proteomes" id="UP001454086">
    <property type="component" value="Unassembled WGS sequence"/>
</dbReference>
<proteinExistence type="inferred from homology"/>
<dbReference type="CDD" id="cd00609">
    <property type="entry name" value="AAT_like"/>
    <property type="match status" value="1"/>
</dbReference>
<keyword evidence="7" id="KW-0032">Aminotransferase</keyword>
<dbReference type="Gene3D" id="3.40.640.10">
    <property type="entry name" value="Type I PLP-dependent aspartate aminotransferase-like (Major domain)"/>
    <property type="match status" value="1"/>
</dbReference>
<evidence type="ECO:0000313" key="7">
    <source>
        <dbReference type="EMBL" id="MEQ2425531.1"/>
    </source>
</evidence>
<accession>A0ABV1D577</accession>
<dbReference type="GO" id="GO:0008483">
    <property type="term" value="F:transaminase activity"/>
    <property type="evidence" value="ECO:0007669"/>
    <property type="project" value="UniProtKB-KW"/>
</dbReference>
<dbReference type="PANTHER" id="PTHR43525">
    <property type="entry name" value="PROTEIN MALY"/>
    <property type="match status" value="1"/>
</dbReference>
<dbReference type="InterPro" id="IPR051798">
    <property type="entry name" value="Class-II_PLP-Dep_Aminotrans"/>
</dbReference>
<evidence type="ECO:0000256" key="2">
    <source>
        <dbReference type="ARBA" id="ARBA00012224"/>
    </source>
</evidence>
<organism evidence="7 8">
    <name type="scientific">Enterocloster hominis</name>
    <name type="common">ex Hitch et al. 2024</name>
    <dbReference type="NCBI Taxonomy" id="1917870"/>
    <lineage>
        <taxon>Bacteria</taxon>
        <taxon>Bacillati</taxon>
        <taxon>Bacillota</taxon>
        <taxon>Clostridia</taxon>
        <taxon>Lachnospirales</taxon>
        <taxon>Lachnospiraceae</taxon>
        <taxon>Enterocloster</taxon>
    </lineage>
</organism>
<dbReference type="InterPro" id="IPR015422">
    <property type="entry name" value="PyrdxlP-dep_Trfase_small"/>
</dbReference>
<dbReference type="InterPro" id="IPR015424">
    <property type="entry name" value="PyrdxlP-dep_Trfase"/>
</dbReference>
<dbReference type="SUPFAM" id="SSF53383">
    <property type="entry name" value="PLP-dependent transferases"/>
    <property type="match status" value="1"/>
</dbReference>
<comment type="caution">
    <text evidence="7">The sequence shown here is derived from an EMBL/GenBank/DDBJ whole genome shotgun (WGS) entry which is preliminary data.</text>
</comment>
<keyword evidence="3" id="KW-0663">Pyridoxal phosphate</keyword>
<name>A0ABV1D577_9FIRM</name>
<keyword evidence="8" id="KW-1185">Reference proteome</keyword>
<dbReference type="EC" id="4.4.1.13" evidence="2"/>
<evidence type="ECO:0000259" key="6">
    <source>
        <dbReference type="Pfam" id="PF00155"/>
    </source>
</evidence>
<evidence type="ECO:0000313" key="8">
    <source>
        <dbReference type="Proteomes" id="UP001454086"/>
    </source>
</evidence>
<dbReference type="EMBL" id="JBBMFM010000034">
    <property type="protein sequence ID" value="MEQ2425531.1"/>
    <property type="molecule type" value="Genomic_DNA"/>
</dbReference>